<reference evidence="4" key="1">
    <citation type="journal article" date="2015" name="Proc. Natl. Acad. Sci. U.S.A.">
        <title>Networks of energetic and metabolic interactions define dynamics in microbial communities.</title>
        <authorList>
            <person name="Embree M."/>
            <person name="Liu J.K."/>
            <person name="Al-Bassam M.M."/>
            <person name="Zengler K."/>
        </authorList>
    </citation>
    <scope>NUCLEOTIDE SEQUENCE</scope>
</reference>
<gene>
    <name evidence="4" type="ORF">ASZ90_003615</name>
</gene>
<keyword evidence="2" id="KW-0067">ATP-binding</keyword>
<evidence type="ECO:0000313" key="4">
    <source>
        <dbReference type="EMBL" id="KUG26537.1"/>
    </source>
</evidence>
<proteinExistence type="predicted"/>
<keyword evidence="4" id="KW-0808">Transferase</keyword>
<dbReference type="PIRSF" id="PIRSF000530">
    <property type="entry name" value="Galactokinase"/>
    <property type="match status" value="1"/>
</dbReference>
<feature type="domain" description="Galactokinase N-terminal" evidence="3">
    <location>
        <begin position="19"/>
        <end position="66"/>
    </location>
</feature>
<dbReference type="GO" id="GO:0006012">
    <property type="term" value="P:galactose metabolic process"/>
    <property type="evidence" value="ECO:0007669"/>
    <property type="project" value="TreeGrafter"/>
</dbReference>
<keyword evidence="1" id="KW-0547">Nucleotide-binding</keyword>
<dbReference type="InterPro" id="IPR014721">
    <property type="entry name" value="Ribsml_uS5_D2-typ_fold_subgr"/>
</dbReference>
<dbReference type="GO" id="GO:0004335">
    <property type="term" value="F:galactokinase activity"/>
    <property type="evidence" value="ECO:0007669"/>
    <property type="project" value="UniProtKB-EC"/>
</dbReference>
<evidence type="ECO:0000256" key="2">
    <source>
        <dbReference type="ARBA" id="ARBA00022840"/>
    </source>
</evidence>
<name>A0A0W8G0J7_9ZZZZ</name>
<evidence type="ECO:0000259" key="3">
    <source>
        <dbReference type="Pfam" id="PF10509"/>
    </source>
</evidence>
<dbReference type="SUPFAM" id="SSF55060">
    <property type="entry name" value="GHMP Kinase, C-terminal domain"/>
    <property type="match status" value="1"/>
</dbReference>
<dbReference type="SUPFAM" id="SSF54211">
    <property type="entry name" value="Ribosomal protein S5 domain 2-like"/>
    <property type="match status" value="1"/>
</dbReference>
<keyword evidence="4" id="KW-0418">Kinase</keyword>
<sequence>MANKKKNESEIYQNLRDGFREYFGNVGEVKFLLSPSSIIILGDHTQYNDGIMISTAVNSYVGIAFKKKSTGYTIIYDGIVYQGKPSTGFPESNESGPVGSLINIVNNLIKENLLTCGFACYITNQTAKVFGLGNHAAISMGFLKALVLSSCINFSNEELVEFAVNAESEIFGPVVSKPLYYSSLGQRAGTILYYDIRSNFRKYFTMDDKIHIVICNTQQEKENFHENCRDRILECEVGVKGLRLYIWGIKNLRDVEEKFLQRHIHMLPKRLYTRCLYNIVERKIVEEANKDLRNNNFEKFGKKLTLTHEKLSELYEISSEIMDNLVRIAGESKLCIGSKMVSCSYHDSTMNFVQRKDISKFADYMDKKYSSINRTALAIEDYLISEGVQQIKSTAKPKLR</sequence>
<organism evidence="4">
    <name type="scientific">hydrocarbon metagenome</name>
    <dbReference type="NCBI Taxonomy" id="938273"/>
    <lineage>
        <taxon>unclassified sequences</taxon>
        <taxon>metagenomes</taxon>
        <taxon>ecological metagenomes</taxon>
    </lineage>
</organism>
<dbReference type="InterPro" id="IPR006206">
    <property type="entry name" value="Mevalonate/galactokinase"/>
</dbReference>
<dbReference type="AlphaFoldDB" id="A0A0W8G0J7"/>
<dbReference type="PANTHER" id="PTHR10457:SF7">
    <property type="entry name" value="GALACTOKINASE-RELATED"/>
    <property type="match status" value="1"/>
</dbReference>
<dbReference type="Gene3D" id="3.30.70.890">
    <property type="entry name" value="GHMP kinase, C-terminal domain"/>
    <property type="match status" value="1"/>
</dbReference>
<dbReference type="EMBL" id="LNQE01000443">
    <property type="protein sequence ID" value="KUG26537.1"/>
    <property type="molecule type" value="Genomic_DNA"/>
</dbReference>
<evidence type="ECO:0000256" key="1">
    <source>
        <dbReference type="ARBA" id="ARBA00022741"/>
    </source>
</evidence>
<dbReference type="PRINTS" id="PR00959">
    <property type="entry name" value="MEVGALKINASE"/>
</dbReference>
<dbReference type="GO" id="GO:0005524">
    <property type="term" value="F:ATP binding"/>
    <property type="evidence" value="ECO:0007669"/>
    <property type="project" value="UniProtKB-KW"/>
</dbReference>
<dbReference type="InterPro" id="IPR019539">
    <property type="entry name" value="GalKase_N"/>
</dbReference>
<dbReference type="InterPro" id="IPR036554">
    <property type="entry name" value="GHMP_kinase_C_sf"/>
</dbReference>
<dbReference type="InterPro" id="IPR020568">
    <property type="entry name" value="Ribosomal_Su5_D2-typ_SF"/>
</dbReference>
<dbReference type="Pfam" id="PF10509">
    <property type="entry name" value="GalKase_gal_bdg"/>
    <property type="match status" value="1"/>
</dbReference>
<dbReference type="PANTHER" id="PTHR10457">
    <property type="entry name" value="MEVALONATE KINASE/GALACTOKINASE"/>
    <property type="match status" value="1"/>
</dbReference>
<comment type="caution">
    <text evidence="4">The sequence shown here is derived from an EMBL/GenBank/DDBJ whole genome shotgun (WGS) entry which is preliminary data.</text>
</comment>
<protein>
    <submittedName>
        <fullName evidence="4">Galactokinase</fullName>
        <ecNumber evidence="4">2.7.1.6</ecNumber>
    </submittedName>
</protein>
<dbReference type="Gene3D" id="3.30.230.10">
    <property type="match status" value="1"/>
</dbReference>
<dbReference type="EC" id="2.7.1.6" evidence="4"/>
<accession>A0A0W8G0J7</accession>
<dbReference type="GO" id="GO:0005829">
    <property type="term" value="C:cytosol"/>
    <property type="evidence" value="ECO:0007669"/>
    <property type="project" value="TreeGrafter"/>
</dbReference>